<gene>
    <name evidence="1" type="ORF">ECRASSUSDP1_LOCUS13520</name>
</gene>
<protein>
    <submittedName>
        <fullName evidence="1">Uncharacterized protein</fullName>
    </submittedName>
</protein>
<comment type="caution">
    <text evidence="1">The sequence shown here is derived from an EMBL/GenBank/DDBJ whole genome shotgun (WGS) entry which is preliminary data.</text>
</comment>
<evidence type="ECO:0000313" key="1">
    <source>
        <dbReference type="EMBL" id="CAI2372192.1"/>
    </source>
</evidence>
<evidence type="ECO:0000313" key="2">
    <source>
        <dbReference type="Proteomes" id="UP001295684"/>
    </source>
</evidence>
<keyword evidence="2" id="KW-1185">Reference proteome</keyword>
<sequence>MSFEVGPKSIIRPRSKEREKFILFKNDKIESMEIRNIPNFNFSSQEHPSDTFQDSARYYSFKGNKINFGSRHSKNRSITLQNTSDAINQMEPTPLRRSRIAAIIDLNLTTERGRHQRELRLENKSKIHKALTKSVIRSKTRNELNLKAMEKDKGDKTQAIGLCNTSLDEEPSGNVTHRKRNAVLRGSITRRINNFSGLSMVPHKRNKPLVTSREHQNQANRRVIQPSFRTRKSVFAKRHNARYKEKVFKAQNKQAECSHMTFDKSNISSQINDRKESRKDSMLSCIGEFDESSCLAPKIDLTPHIRVKIKRKNLFKIPCYSEARDQILDKKFK</sequence>
<organism evidence="1 2">
    <name type="scientific">Euplotes crassus</name>
    <dbReference type="NCBI Taxonomy" id="5936"/>
    <lineage>
        <taxon>Eukaryota</taxon>
        <taxon>Sar</taxon>
        <taxon>Alveolata</taxon>
        <taxon>Ciliophora</taxon>
        <taxon>Intramacronucleata</taxon>
        <taxon>Spirotrichea</taxon>
        <taxon>Hypotrichia</taxon>
        <taxon>Euplotida</taxon>
        <taxon>Euplotidae</taxon>
        <taxon>Moneuplotes</taxon>
    </lineage>
</organism>
<proteinExistence type="predicted"/>
<dbReference type="Proteomes" id="UP001295684">
    <property type="component" value="Unassembled WGS sequence"/>
</dbReference>
<name>A0AAD1XGU3_EUPCR</name>
<dbReference type="EMBL" id="CAMPGE010013459">
    <property type="protein sequence ID" value="CAI2372192.1"/>
    <property type="molecule type" value="Genomic_DNA"/>
</dbReference>
<reference evidence="1" key="1">
    <citation type="submission" date="2023-07" db="EMBL/GenBank/DDBJ databases">
        <authorList>
            <consortium name="AG Swart"/>
            <person name="Singh M."/>
            <person name="Singh A."/>
            <person name="Seah K."/>
            <person name="Emmerich C."/>
        </authorList>
    </citation>
    <scope>NUCLEOTIDE SEQUENCE</scope>
    <source>
        <strain evidence="1">DP1</strain>
    </source>
</reference>
<dbReference type="AlphaFoldDB" id="A0AAD1XGU3"/>
<accession>A0AAD1XGU3</accession>